<dbReference type="NCBIfam" id="NF033516">
    <property type="entry name" value="transpos_IS3"/>
    <property type="match status" value="1"/>
</dbReference>
<dbReference type="SUPFAM" id="SSF46689">
    <property type="entry name" value="Homeodomain-like"/>
    <property type="match status" value="1"/>
</dbReference>
<comment type="function">
    <text evidence="1">Involved in the transposition of the insertion sequence.</text>
</comment>
<dbReference type="GO" id="GO:0003676">
    <property type="term" value="F:nucleic acid binding"/>
    <property type="evidence" value="ECO:0007669"/>
    <property type="project" value="InterPro"/>
</dbReference>
<sequence length="435" mass="48727">MLALTGDFEKSARMSGISGRTLRRWAANAAGPQQRTCGAKFEPYGDEVRGKAMEMARKGASCRGIAEALGIGSPDVVRYWLKGGGTKGARMSGRARTPEGDEPAYAGFEGGLEERIRQLELENDILRGAVDLLKAGSLGSMSNMEKTALINKLRLESDRPLRELTDSLRISKSSYEYCRAKLRAKDKHAQLRIDIRRIFDGAGGTRGYRYVHNELREGGVVVSEKVVRRLMAEEGCKVAYLKRKRRYNSYKGEISDAPPNLVRRNFHADAPNKLWLTDITEFKLPSEEKAYLSPVIDCYDGLVVAWRIGRRPSAALANGSLEDACGTLSPGQHPVCHSDRGCHYRWPGWIGICEGNGLTRSMSKKGCSPDNSACEGFFGRLKNEFFYYRDWDGVTVDSFMELLNEYIVFYNERRKKQSLGWMSPRQYRSSKGLVA</sequence>
<reference evidence="3 4" key="1">
    <citation type="submission" date="2019-09" db="EMBL/GenBank/DDBJ databases">
        <title>Whole genome shotgun sequencing (WGS) of Ellagibacter isourolithinifaciens DSM 104140(T) and Adlercreutzia muris DSM 29508(T).</title>
        <authorList>
            <person name="Stoll D.A."/>
            <person name="Danylec N."/>
            <person name="Huch M."/>
        </authorList>
    </citation>
    <scope>NUCLEOTIDE SEQUENCE [LARGE SCALE GENOMIC DNA]</scope>
    <source>
        <strain evidence="3 4">DSM 104140</strain>
    </source>
</reference>
<dbReference type="Pfam" id="PF00665">
    <property type="entry name" value="rve"/>
    <property type="match status" value="1"/>
</dbReference>
<dbReference type="SUPFAM" id="SSF53098">
    <property type="entry name" value="Ribonuclease H-like"/>
    <property type="match status" value="1"/>
</dbReference>
<dbReference type="GO" id="GO:0015074">
    <property type="term" value="P:DNA integration"/>
    <property type="evidence" value="ECO:0007669"/>
    <property type="project" value="InterPro"/>
</dbReference>
<accession>A0A6N6NPF5</accession>
<name>A0A6N6NPF5_9ACTN</name>
<dbReference type="PANTHER" id="PTHR46889">
    <property type="entry name" value="TRANSPOSASE INSF FOR INSERTION SEQUENCE IS3B-RELATED"/>
    <property type="match status" value="1"/>
</dbReference>
<keyword evidence="4" id="KW-1185">Reference proteome</keyword>
<comment type="caution">
    <text evidence="3">The sequence shown here is derived from an EMBL/GenBank/DDBJ whole genome shotgun (WGS) entry which is preliminary data.</text>
</comment>
<dbReference type="PANTHER" id="PTHR46889:SF4">
    <property type="entry name" value="TRANSPOSASE INSO FOR INSERTION SEQUENCE ELEMENT IS911B-RELATED"/>
    <property type="match status" value="1"/>
</dbReference>
<evidence type="ECO:0000313" key="3">
    <source>
        <dbReference type="EMBL" id="KAB1634192.1"/>
    </source>
</evidence>
<gene>
    <name evidence="3" type="ORF">F8C90_10710</name>
</gene>
<dbReference type="Proteomes" id="UP000468668">
    <property type="component" value="Unassembled WGS sequence"/>
</dbReference>
<dbReference type="InterPro" id="IPR048020">
    <property type="entry name" value="Transpos_IS3"/>
</dbReference>
<dbReference type="InterPro" id="IPR012337">
    <property type="entry name" value="RNaseH-like_sf"/>
</dbReference>
<proteinExistence type="predicted"/>
<dbReference type="InterPro" id="IPR025948">
    <property type="entry name" value="HTH-like_dom"/>
</dbReference>
<feature type="domain" description="Integrase catalytic" evidence="2">
    <location>
        <begin position="267"/>
        <end position="432"/>
    </location>
</feature>
<dbReference type="InterPro" id="IPR050900">
    <property type="entry name" value="Transposase_IS3/IS150/IS904"/>
</dbReference>
<evidence type="ECO:0000313" key="4">
    <source>
        <dbReference type="Proteomes" id="UP000468668"/>
    </source>
</evidence>
<dbReference type="Pfam" id="PF13276">
    <property type="entry name" value="HTH_21"/>
    <property type="match status" value="1"/>
</dbReference>
<organism evidence="3 4">
    <name type="scientific">Ellagibacter isourolithinifaciens</name>
    <dbReference type="NCBI Taxonomy" id="2137581"/>
    <lineage>
        <taxon>Bacteria</taxon>
        <taxon>Bacillati</taxon>
        <taxon>Actinomycetota</taxon>
        <taxon>Coriobacteriia</taxon>
        <taxon>Eggerthellales</taxon>
        <taxon>Eggerthellaceae</taxon>
        <taxon>Ellagibacter</taxon>
    </lineage>
</organism>
<dbReference type="InterPro" id="IPR001584">
    <property type="entry name" value="Integrase_cat-core"/>
</dbReference>
<dbReference type="InterPro" id="IPR009057">
    <property type="entry name" value="Homeodomain-like_sf"/>
</dbReference>
<dbReference type="PROSITE" id="PS50994">
    <property type="entry name" value="INTEGRASE"/>
    <property type="match status" value="1"/>
</dbReference>
<dbReference type="Pfam" id="PF13333">
    <property type="entry name" value="rve_2"/>
    <property type="match status" value="1"/>
</dbReference>
<evidence type="ECO:0000256" key="1">
    <source>
        <dbReference type="ARBA" id="ARBA00002286"/>
    </source>
</evidence>
<evidence type="ECO:0000259" key="2">
    <source>
        <dbReference type="PROSITE" id="PS50994"/>
    </source>
</evidence>
<dbReference type="Gene3D" id="3.30.420.10">
    <property type="entry name" value="Ribonuclease H-like superfamily/Ribonuclease H"/>
    <property type="match status" value="1"/>
</dbReference>
<dbReference type="AlphaFoldDB" id="A0A6N6NPF5"/>
<protein>
    <submittedName>
        <fullName evidence="3">IS3 family transposase</fullName>
    </submittedName>
</protein>
<dbReference type="RefSeq" id="WP_418242751.1">
    <property type="nucleotide sequence ID" value="NZ_DBEZZB010000004.1"/>
</dbReference>
<dbReference type="InterPro" id="IPR036397">
    <property type="entry name" value="RNaseH_sf"/>
</dbReference>
<dbReference type="EMBL" id="WAJR01000062">
    <property type="protein sequence ID" value="KAB1634192.1"/>
    <property type="molecule type" value="Genomic_DNA"/>
</dbReference>